<sequence>MLYEKIKIWLSKVTPLSVKPLYFFVAIFVSLLVKSVIGHEPGAGSLEHMVETFEKKRESTLDDFYRLTTIKKTNSANASSFEERYLENNIARKQRVKREPFFEGGTNSRFSNSRRLPTNFSSLQRSWQNATFSPSSDANNNFTFTSGNWEAPEFQYPDLRTDSENYFNFSGLILPDPYQNFNYTDYPDDPEGSVLNVSQLSNYFGEEGSVANRGLPPNRNGNPTDTNITAVAPVYDWTTDDFPFLSEGEIDSRLPEARRSTTEQDRIFSSQNPLEFTTLYSSITSDVTISKLKTSDLMTTTMMTTQHEVQSETYEVNTVSHSGNVTTTSEIIFSTASHMPTTSQQNRGYLLYIYIFVPVAFALILATIVGLVWCKKCKRNRVGDIESQPETNGNSPTQSRAPASGSSETSLDAAHKHQPAVEGWNGQIDLKKAEEE</sequence>
<keyword evidence="2" id="KW-1133">Transmembrane helix</keyword>
<evidence type="ECO:0000313" key="3">
    <source>
        <dbReference type="EMBL" id="CAK8673558.1"/>
    </source>
</evidence>
<dbReference type="Proteomes" id="UP001642483">
    <property type="component" value="Unassembled WGS sequence"/>
</dbReference>
<keyword evidence="2" id="KW-0472">Membrane</keyword>
<proteinExistence type="predicted"/>
<gene>
    <name evidence="3" type="ORF">CVLEPA_LOCUS3341</name>
</gene>
<name>A0ABP0F4B8_CLALP</name>
<keyword evidence="2" id="KW-0812">Transmembrane</keyword>
<feature type="region of interest" description="Disordered" evidence="1">
    <location>
        <begin position="384"/>
        <end position="436"/>
    </location>
</feature>
<protein>
    <submittedName>
        <fullName evidence="3">Uncharacterized protein</fullName>
    </submittedName>
</protein>
<feature type="transmembrane region" description="Helical" evidence="2">
    <location>
        <begin position="349"/>
        <end position="373"/>
    </location>
</feature>
<feature type="compositionally biased region" description="Polar residues" evidence="1">
    <location>
        <begin position="388"/>
        <end position="410"/>
    </location>
</feature>
<evidence type="ECO:0000256" key="1">
    <source>
        <dbReference type="SAM" id="MobiDB-lite"/>
    </source>
</evidence>
<keyword evidence="4" id="KW-1185">Reference proteome</keyword>
<accession>A0ABP0F4B8</accession>
<reference evidence="3 4" key="1">
    <citation type="submission" date="2024-02" db="EMBL/GenBank/DDBJ databases">
        <authorList>
            <person name="Daric V."/>
            <person name="Darras S."/>
        </authorList>
    </citation>
    <scope>NUCLEOTIDE SEQUENCE [LARGE SCALE GENOMIC DNA]</scope>
</reference>
<evidence type="ECO:0000313" key="4">
    <source>
        <dbReference type="Proteomes" id="UP001642483"/>
    </source>
</evidence>
<evidence type="ECO:0000256" key="2">
    <source>
        <dbReference type="SAM" id="Phobius"/>
    </source>
</evidence>
<feature type="transmembrane region" description="Helical" evidence="2">
    <location>
        <begin position="21"/>
        <end position="37"/>
    </location>
</feature>
<dbReference type="EMBL" id="CAWYQH010000002">
    <property type="protein sequence ID" value="CAK8673558.1"/>
    <property type="molecule type" value="Genomic_DNA"/>
</dbReference>
<organism evidence="3 4">
    <name type="scientific">Clavelina lepadiformis</name>
    <name type="common">Light-bulb sea squirt</name>
    <name type="synonym">Ascidia lepadiformis</name>
    <dbReference type="NCBI Taxonomy" id="159417"/>
    <lineage>
        <taxon>Eukaryota</taxon>
        <taxon>Metazoa</taxon>
        <taxon>Chordata</taxon>
        <taxon>Tunicata</taxon>
        <taxon>Ascidiacea</taxon>
        <taxon>Aplousobranchia</taxon>
        <taxon>Clavelinidae</taxon>
        <taxon>Clavelina</taxon>
    </lineage>
</organism>
<comment type="caution">
    <text evidence="3">The sequence shown here is derived from an EMBL/GenBank/DDBJ whole genome shotgun (WGS) entry which is preliminary data.</text>
</comment>